<dbReference type="UniPathway" id="UPA00557">
    <property type="reaction ID" value="UER00614"/>
</dbReference>
<evidence type="ECO:0000313" key="23">
    <source>
        <dbReference type="Proteomes" id="UP000199280"/>
    </source>
</evidence>
<evidence type="ECO:0000256" key="10">
    <source>
        <dbReference type="ARBA" id="ARBA00022679"/>
    </source>
</evidence>
<dbReference type="STRING" id="640938.TR210_26"/>
<dbReference type="RefSeq" id="WP_068620332.1">
    <property type="nucleotide sequence ID" value="NZ_FJNB01000001.1"/>
</dbReference>
<dbReference type="PROSITE" id="PS01315">
    <property type="entry name" value="CDS"/>
    <property type="match status" value="1"/>
</dbReference>
<evidence type="ECO:0000256" key="9">
    <source>
        <dbReference type="ARBA" id="ARBA00022516"/>
    </source>
</evidence>
<dbReference type="AlphaFoldDB" id="A0A143Y5E8"/>
<keyword evidence="8" id="KW-1003">Cell membrane</keyword>
<dbReference type="EMBL" id="FNYT01000001">
    <property type="protein sequence ID" value="SEI57430.1"/>
    <property type="molecule type" value="Genomic_DNA"/>
</dbReference>
<sequence>MKERVITGLVAGAVFIPFLWIGGLPLQLLMTAIGLIAVQELLKMKKLSIFSLEGGITALATVLLMLPESYLHFIPAGIDAMLLIYLEALILFVFTVFSKNDFTFDDAAASVLTSLYVGRGFFYFMQTREIGFWMVLLVMFIIWGTDIGAYMIGRKIGKNKLAPAISPNKTIEGSVGGSIAAVLIAIVFFHYYNPLGLSMGLQVMLTVLLSVCGQMGDLVESAFKRYFGVKDAGKILPGHGGMLDRFDSTLFVMPVFHIFLQFIL</sequence>
<keyword evidence="13 19" id="KW-1133">Transmembrane helix</keyword>
<organism evidence="20 22">
    <name type="scientific">Trichococcus ilyis</name>
    <dbReference type="NCBI Taxonomy" id="640938"/>
    <lineage>
        <taxon>Bacteria</taxon>
        <taxon>Bacillati</taxon>
        <taxon>Bacillota</taxon>
        <taxon>Bacilli</taxon>
        <taxon>Lactobacillales</taxon>
        <taxon>Carnobacteriaceae</taxon>
        <taxon>Trichococcus</taxon>
    </lineage>
</organism>
<keyword evidence="14" id="KW-0443">Lipid metabolism</keyword>
<reference evidence="21 23" key="2">
    <citation type="submission" date="2016-10" db="EMBL/GenBank/DDBJ databases">
        <authorList>
            <person name="Varghese N."/>
            <person name="Submissions S."/>
        </authorList>
    </citation>
    <scope>NUCLEOTIDE SEQUENCE [LARGE SCALE GENOMIC DNA]</scope>
    <source>
        <strain evidence="21 23">DSM 22150</strain>
    </source>
</reference>
<name>A0A143Y5E8_9LACT</name>
<evidence type="ECO:0000256" key="12">
    <source>
        <dbReference type="ARBA" id="ARBA00022695"/>
    </source>
</evidence>
<dbReference type="GO" id="GO:0004605">
    <property type="term" value="F:phosphatidate cytidylyltransferase activity"/>
    <property type="evidence" value="ECO:0007669"/>
    <property type="project" value="UniProtKB-EC"/>
</dbReference>
<comment type="pathway">
    <text evidence="4">Lipid metabolism.</text>
</comment>
<evidence type="ECO:0000256" key="18">
    <source>
        <dbReference type="RuleBase" id="RU003938"/>
    </source>
</evidence>
<evidence type="ECO:0000256" key="4">
    <source>
        <dbReference type="ARBA" id="ARBA00005189"/>
    </source>
</evidence>
<reference evidence="20 22" key="1">
    <citation type="submission" date="2016-02" db="EMBL/GenBank/DDBJ databases">
        <authorList>
            <person name="Wen L."/>
            <person name="He K."/>
            <person name="Yang H."/>
        </authorList>
    </citation>
    <scope>NUCLEOTIDE SEQUENCE [LARGE SCALE GENOMIC DNA]</scope>
    <source>
        <strain evidence="20">Trichococcus_R210</strain>
    </source>
</reference>
<evidence type="ECO:0000256" key="6">
    <source>
        <dbReference type="ARBA" id="ARBA00012487"/>
    </source>
</evidence>
<comment type="catalytic activity">
    <reaction evidence="1 18">
        <text>a 1,2-diacyl-sn-glycero-3-phosphate + CTP + H(+) = a CDP-1,2-diacyl-sn-glycerol + diphosphate</text>
        <dbReference type="Rhea" id="RHEA:16229"/>
        <dbReference type="ChEBI" id="CHEBI:15378"/>
        <dbReference type="ChEBI" id="CHEBI:33019"/>
        <dbReference type="ChEBI" id="CHEBI:37563"/>
        <dbReference type="ChEBI" id="CHEBI:58332"/>
        <dbReference type="ChEBI" id="CHEBI:58608"/>
        <dbReference type="EC" id="2.7.7.41"/>
    </reaction>
</comment>
<evidence type="ECO:0000256" key="3">
    <source>
        <dbReference type="ARBA" id="ARBA00005119"/>
    </source>
</evidence>
<evidence type="ECO:0000256" key="11">
    <source>
        <dbReference type="ARBA" id="ARBA00022692"/>
    </source>
</evidence>
<keyword evidence="15 19" id="KW-0472">Membrane</keyword>
<comment type="similarity">
    <text evidence="5 18">Belongs to the CDS family.</text>
</comment>
<dbReference type="EMBL" id="FJNB01000001">
    <property type="protein sequence ID" value="CZQ80088.1"/>
    <property type="molecule type" value="Genomic_DNA"/>
</dbReference>
<comment type="pathway">
    <text evidence="3 18">Phospholipid metabolism; CDP-diacylglycerol biosynthesis; CDP-diacylglycerol from sn-glycerol 3-phosphate: step 3/3.</text>
</comment>
<dbReference type="PANTHER" id="PTHR46382:SF1">
    <property type="entry name" value="PHOSPHATIDATE CYTIDYLYLTRANSFERASE"/>
    <property type="match status" value="1"/>
</dbReference>
<evidence type="ECO:0000256" key="19">
    <source>
        <dbReference type="SAM" id="Phobius"/>
    </source>
</evidence>
<evidence type="ECO:0000256" key="7">
    <source>
        <dbReference type="ARBA" id="ARBA00019373"/>
    </source>
</evidence>
<gene>
    <name evidence="21" type="ORF">SAMN05216375_101242</name>
    <name evidence="20" type="ORF">TR210_26</name>
</gene>
<feature type="transmembrane region" description="Helical" evidence="19">
    <location>
        <begin position="72"/>
        <end position="95"/>
    </location>
</feature>
<feature type="transmembrane region" description="Helical" evidence="19">
    <location>
        <begin position="173"/>
        <end position="193"/>
    </location>
</feature>
<evidence type="ECO:0000256" key="1">
    <source>
        <dbReference type="ARBA" id="ARBA00001698"/>
    </source>
</evidence>
<keyword evidence="16" id="KW-0594">Phospholipid biosynthesis</keyword>
<evidence type="ECO:0000256" key="15">
    <source>
        <dbReference type="ARBA" id="ARBA00023136"/>
    </source>
</evidence>
<evidence type="ECO:0000313" key="20">
    <source>
        <dbReference type="EMBL" id="CZQ80088.1"/>
    </source>
</evidence>
<dbReference type="Proteomes" id="UP000076878">
    <property type="component" value="Unassembled WGS sequence"/>
</dbReference>
<evidence type="ECO:0000256" key="5">
    <source>
        <dbReference type="ARBA" id="ARBA00010185"/>
    </source>
</evidence>
<keyword evidence="9" id="KW-0444">Lipid biosynthesis</keyword>
<dbReference type="Proteomes" id="UP000199280">
    <property type="component" value="Unassembled WGS sequence"/>
</dbReference>
<evidence type="ECO:0000313" key="22">
    <source>
        <dbReference type="Proteomes" id="UP000076878"/>
    </source>
</evidence>
<keyword evidence="11 18" id="KW-0812">Transmembrane</keyword>
<accession>A0A143Y5E8</accession>
<evidence type="ECO:0000256" key="16">
    <source>
        <dbReference type="ARBA" id="ARBA00023209"/>
    </source>
</evidence>
<evidence type="ECO:0000313" key="21">
    <source>
        <dbReference type="EMBL" id="SEI57430.1"/>
    </source>
</evidence>
<evidence type="ECO:0000256" key="2">
    <source>
        <dbReference type="ARBA" id="ARBA00004651"/>
    </source>
</evidence>
<keyword evidence="10 18" id="KW-0808">Transferase</keyword>
<feature type="transmembrane region" description="Helical" evidence="19">
    <location>
        <begin position="130"/>
        <end position="152"/>
    </location>
</feature>
<evidence type="ECO:0000256" key="8">
    <source>
        <dbReference type="ARBA" id="ARBA00022475"/>
    </source>
</evidence>
<keyword evidence="17" id="KW-1208">Phospholipid metabolism</keyword>
<evidence type="ECO:0000256" key="14">
    <source>
        <dbReference type="ARBA" id="ARBA00023098"/>
    </source>
</evidence>
<feature type="transmembrane region" description="Helical" evidence="19">
    <location>
        <begin position="47"/>
        <end position="66"/>
    </location>
</feature>
<dbReference type="InterPro" id="IPR000374">
    <property type="entry name" value="PC_trans"/>
</dbReference>
<evidence type="ECO:0000256" key="13">
    <source>
        <dbReference type="ARBA" id="ARBA00022989"/>
    </source>
</evidence>
<keyword evidence="12 18" id="KW-0548">Nucleotidyltransferase</keyword>
<dbReference type="Pfam" id="PF01148">
    <property type="entry name" value="CTP_transf_1"/>
    <property type="match status" value="1"/>
</dbReference>
<feature type="transmembrane region" description="Helical" evidence="19">
    <location>
        <begin position="6"/>
        <end position="35"/>
    </location>
</feature>
<dbReference type="PANTHER" id="PTHR46382">
    <property type="entry name" value="PHOSPHATIDATE CYTIDYLYLTRANSFERASE"/>
    <property type="match status" value="1"/>
</dbReference>
<dbReference type="GO" id="GO:0005886">
    <property type="term" value="C:plasma membrane"/>
    <property type="evidence" value="ECO:0007669"/>
    <property type="project" value="UniProtKB-SubCell"/>
</dbReference>
<evidence type="ECO:0000256" key="17">
    <source>
        <dbReference type="ARBA" id="ARBA00023264"/>
    </source>
</evidence>
<dbReference type="EC" id="2.7.7.41" evidence="6 18"/>
<dbReference type="GO" id="GO:0016024">
    <property type="term" value="P:CDP-diacylglycerol biosynthetic process"/>
    <property type="evidence" value="ECO:0007669"/>
    <property type="project" value="UniProtKB-UniPathway"/>
</dbReference>
<comment type="subcellular location">
    <subcellularLocation>
        <location evidence="2">Cell membrane</location>
        <topology evidence="2">Multi-pass membrane protein</topology>
    </subcellularLocation>
</comment>
<proteinExistence type="inferred from homology"/>
<keyword evidence="23" id="KW-1185">Reference proteome</keyword>
<protein>
    <recommendedName>
        <fullName evidence="7 18">Phosphatidate cytidylyltransferase</fullName>
        <ecNumber evidence="6 18">2.7.7.41</ecNumber>
    </recommendedName>
</protein>
<dbReference type="OrthoDB" id="9799199at2"/>